<evidence type="ECO:0000313" key="2">
    <source>
        <dbReference type="Proteomes" id="UP001142400"/>
    </source>
</evidence>
<dbReference type="EMBL" id="JANIIC010000027">
    <property type="protein sequence ID" value="MCQ8831850.1"/>
    <property type="molecule type" value="Genomic_DNA"/>
</dbReference>
<organism evidence="1 2">
    <name type="scientific">Streptomyces malaysiensis subsp. samsunensis</name>
    <dbReference type="NCBI Taxonomy" id="459658"/>
    <lineage>
        <taxon>Bacteria</taxon>
        <taxon>Bacillati</taxon>
        <taxon>Actinomycetota</taxon>
        <taxon>Actinomycetes</taxon>
        <taxon>Kitasatosporales</taxon>
        <taxon>Streptomycetaceae</taxon>
        <taxon>Streptomyces</taxon>
        <taxon>Streptomyces violaceusniger group</taxon>
    </lineage>
</organism>
<sequence length="76" mass="8508">MSASTDRARIRTLLATVRREGGIWTTSRAQDVYRPLGIVQRGTARRDLALLAEHGHLVEVPGHDRTYRVNQARDAA</sequence>
<keyword evidence="2" id="KW-1185">Reference proteome</keyword>
<accession>A0A9X2LZ06</accession>
<comment type="caution">
    <text evidence="1">The sequence shown here is derived from an EMBL/GenBank/DDBJ whole genome shotgun (WGS) entry which is preliminary data.</text>
</comment>
<proteinExistence type="predicted"/>
<dbReference type="Proteomes" id="UP001142400">
    <property type="component" value="Unassembled WGS sequence"/>
</dbReference>
<dbReference type="AlphaFoldDB" id="A0A9X2LZ06"/>
<name>A0A9X2LZ06_STRMQ</name>
<evidence type="ECO:0000313" key="1">
    <source>
        <dbReference type="EMBL" id="MCQ8831850.1"/>
    </source>
</evidence>
<reference evidence="1" key="1">
    <citation type="submission" date="2022-06" db="EMBL/GenBank/DDBJ databases">
        <title>WGS of actinobacteria.</title>
        <authorList>
            <person name="Thawai C."/>
        </authorList>
    </citation>
    <scope>NUCLEOTIDE SEQUENCE</scope>
    <source>
        <strain evidence="1">DSM 42010</strain>
    </source>
</reference>
<dbReference type="RefSeq" id="WP_257632728.1">
    <property type="nucleotide sequence ID" value="NZ_JANIIC010000027.1"/>
</dbReference>
<gene>
    <name evidence="1" type="ORF">NQU54_22940</name>
</gene>
<protein>
    <submittedName>
        <fullName evidence="1">Uncharacterized protein</fullName>
    </submittedName>
</protein>